<dbReference type="PROSITE" id="PS00941">
    <property type="entry name" value="CARBOXYLESTERASE_B_2"/>
    <property type="match status" value="1"/>
</dbReference>
<dbReference type="AlphaFoldDB" id="A0AAD6MSS4"/>
<dbReference type="InterPro" id="IPR002018">
    <property type="entry name" value="CarbesteraseB"/>
</dbReference>
<reference evidence="5" key="2">
    <citation type="submission" date="2023-01" db="EMBL/GenBank/DDBJ databases">
        <authorList>
            <person name="Petersen C."/>
        </authorList>
    </citation>
    <scope>NUCLEOTIDE SEQUENCE</scope>
    <source>
        <strain evidence="5">IBT 17514</strain>
    </source>
</reference>
<dbReference type="Gene3D" id="3.40.50.1820">
    <property type="entry name" value="alpha/beta hydrolase"/>
    <property type="match status" value="1"/>
</dbReference>
<keyword evidence="6" id="KW-1185">Reference proteome</keyword>
<dbReference type="InterPro" id="IPR050309">
    <property type="entry name" value="Type-B_Carboxylest/Lipase"/>
</dbReference>
<proteinExistence type="inferred from homology"/>
<comment type="caution">
    <text evidence="5">The sequence shown here is derived from an EMBL/GenBank/DDBJ whole genome shotgun (WGS) entry which is preliminary data.</text>
</comment>
<evidence type="ECO:0000259" key="4">
    <source>
        <dbReference type="Pfam" id="PF00135"/>
    </source>
</evidence>
<dbReference type="GO" id="GO:0072330">
    <property type="term" value="P:monocarboxylic acid biosynthetic process"/>
    <property type="evidence" value="ECO:0007669"/>
    <property type="project" value="UniProtKB-ARBA"/>
</dbReference>
<dbReference type="EC" id="3.1.1.-" evidence="3"/>
<dbReference type="InterPro" id="IPR019826">
    <property type="entry name" value="Carboxylesterase_B_AS"/>
</dbReference>
<evidence type="ECO:0000313" key="6">
    <source>
        <dbReference type="Proteomes" id="UP001215712"/>
    </source>
</evidence>
<protein>
    <recommendedName>
        <fullName evidence="3">Carboxylic ester hydrolase</fullName>
        <ecNumber evidence="3">3.1.1.-</ecNumber>
    </recommendedName>
</protein>
<dbReference type="GO" id="GO:0016787">
    <property type="term" value="F:hydrolase activity"/>
    <property type="evidence" value="ECO:0007669"/>
    <property type="project" value="UniProtKB-KW"/>
</dbReference>
<accession>A0AAD6MSS4</accession>
<comment type="similarity">
    <text evidence="1 3">Belongs to the type-B carboxylesterase/lipase family.</text>
</comment>
<feature type="signal peptide" evidence="3">
    <location>
        <begin position="1"/>
        <end position="19"/>
    </location>
</feature>
<dbReference type="PANTHER" id="PTHR11559">
    <property type="entry name" value="CARBOXYLESTERASE"/>
    <property type="match status" value="1"/>
</dbReference>
<name>A0AAD6MSS4_9EURO</name>
<keyword evidence="2 3" id="KW-0378">Hydrolase</keyword>
<organism evidence="5 6">
    <name type="scientific">Penicillium malachiteum</name>
    <dbReference type="NCBI Taxonomy" id="1324776"/>
    <lineage>
        <taxon>Eukaryota</taxon>
        <taxon>Fungi</taxon>
        <taxon>Dikarya</taxon>
        <taxon>Ascomycota</taxon>
        <taxon>Pezizomycotina</taxon>
        <taxon>Eurotiomycetes</taxon>
        <taxon>Eurotiomycetidae</taxon>
        <taxon>Eurotiales</taxon>
        <taxon>Aspergillaceae</taxon>
        <taxon>Penicillium</taxon>
    </lineage>
</organism>
<evidence type="ECO:0000313" key="5">
    <source>
        <dbReference type="EMBL" id="KAJ5712263.1"/>
    </source>
</evidence>
<keyword evidence="3" id="KW-0732">Signal</keyword>
<dbReference type="Proteomes" id="UP001215712">
    <property type="component" value="Unassembled WGS sequence"/>
</dbReference>
<dbReference type="SUPFAM" id="SSF53474">
    <property type="entry name" value="alpha/beta-Hydrolases"/>
    <property type="match status" value="1"/>
</dbReference>
<evidence type="ECO:0000256" key="2">
    <source>
        <dbReference type="ARBA" id="ARBA00022801"/>
    </source>
</evidence>
<evidence type="ECO:0000256" key="3">
    <source>
        <dbReference type="RuleBase" id="RU361235"/>
    </source>
</evidence>
<reference evidence="5" key="1">
    <citation type="journal article" date="2023" name="IMA Fungus">
        <title>Comparative genomic study of the Penicillium genus elucidates a diverse pangenome and 15 lateral gene transfer events.</title>
        <authorList>
            <person name="Petersen C."/>
            <person name="Sorensen T."/>
            <person name="Nielsen M.R."/>
            <person name="Sondergaard T.E."/>
            <person name="Sorensen J.L."/>
            <person name="Fitzpatrick D.A."/>
            <person name="Frisvad J.C."/>
            <person name="Nielsen K.L."/>
        </authorList>
    </citation>
    <scope>NUCLEOTIDE SEQUENCE</scope>
    <source>
        <strain evidence="5">IBT 17514</strain>
    </source>
</reference>
<dbReference type="Pfam" id="PF00135">
    <property type="entry name" value="COesterase"/>
    <property type="match status" value="1"/>
</dbReference>
<feature type="domain" description="Carboxylesterase type B" evidence="4">
    <location>
        <begin position="27"/>
        <end position="512"/>
    </location>
</feature>
<dbReference type="EMBL" id="JAQJAN010000013">
    <property type="protein sequence ID" value="KAJ5712263.1"/>
    <property type="molecule type" value="Genomic_DNA"/>
</dbReference>
<dbReference type="InterPro" id="IPR029058">
    <property type="entry name" value="AB_hydrolase_fold"/>
</dbReference>
<sequence length="544" mass="59934">MRSAFTLLIGTLAALGVQAVPSASSKHPIVSTSYGRLQGNVSEYRDNVYAFKGIPFASPPTGEARWTPPTKPDSWTGVRKATVPGPQCPQPLIDGKGLWTTGSSVMSEDCLYLNVWTPTTNTSANLPVYVWMYGGRFVDGSGDVITYDGSGLAVQDIVMVTINYRLGPFGYLSHPELSAESVHNVSGNYGVMDMIAAVEWVKAEIVNFGGNPEKITVGGQSSGSSCALDMFYSPQSSGLIAGVIAESGPRAPHDPITGSVATSYRTKEHALSTGIEFVSNKLNVSSIAEARKIPTENLTTWSQLNDTIYEGTQFENVTNFSEPPLWRPVVDGYVLPYTYWEALINNHHANVPILAGNNKDETGASPDPGYTVSSYKGNYSEMYANLSSRYFEQYPASTYYEANNQSNLMWQDYSRISTWQFALNMAAGGSDQPLWSYYWTHSPPGQDLGAFHGSEMYYVFNNIPYNYPDMPWTTDDYEIQSKMTQYWANFIKTGNPNGGNLTKWVPSTKSYKTMWLGDTWGSGTIGESSHVSLITDFFSYQQPY</sequence>
<dbReference type="GO" id="GO:0017000">
    <property type="term" value="P:antibiotic biosynthetic process"/>
    <property type="evidence" value="ECO:0007669"/>
    <property type="project" value="UniProtKB-ARBA"/>
</dbReference>
<feature type="chain" id="PRO_5041776076" description="Carboxylic ester hydrolase" evidence="3">
    <location>
        <begin position="20"/>
        <end position="544"/>
    </location>
</feature>
<evidence type="ECO:0000256" key="1">
    <source>
        <dbReference type="ARBA" id="ARBA00005964"/>
    </source>
</evidence>
<dbReference type="InterPro" id="IPR019819">
    <property type="entry name" value="Carboxylesterase_B_CS"/>
</dbReference>
<dbReference type="PROSITE" id="PS00122">
    <property type="entry name" value="CARBOXYLESTERASE_B_1"/>
    <property type="match status" value="1"/>
</dbReference>
<gene>
    <name evidence="5" type="ORF">N7493_008731</name>
</gene>